<dbReference type="SUPFAM" id="SSF50729">
    <property type="entry name" value="PH domain-like"/>
    <property type="match status" value="1"/>
</dbReference>
<dbReference type="InterPro" id="IPR048994">
    <property type="entry name" value="PH-GRAM_MTMR6-9"/>
</dbReference>
<dbReference type="STRING" id="1314674.A0A0D7BS71"/>
<dbReference type="InterPro" id="IPR030564">
    <property type="entry name" value="Myotubularin"/>
</dbReference>
<evidence type="ECO:0000256" key="3">
    <source>
        <dbReference type="PIRSR" id="PIRSR630564-2"/>
    </source>
</evidence>
<keyword evidence="7" id="KW-1185">Reference proteome</keyword>
<dbReference type="GO" id="GO:0016020">
    <property type="term" value="C:membrane"/>
    <property type="evidence" value="ECO:0007669"/>
    <property type="project" value="TreeGrafter"/>
</dbReference>
<dbReference type="AlphaFoldDB" id="A0A0D7BS71"/>
<evidence type="ECO:0000256" key="2">
    <source>
        <dbReference type="PIRSR" id="PIRSR630564-1"/>
    </source>
</evidence>
<dbReference type="InterPro" id="IPR029021">
    <property type="entry name" value="Prot-tyrosine_phosphatase-like"/>
</dbReference>
<dbReference type="InterPro" id="IPR010569">
    <property type="entry name" value="Myotubularin-like_Pase_dom"/>
</dbReference>
<feature type="binding site" evidence="3">
    <location>
        <begin position="364"/>
        <end position="370"/>
    </location>
    <ligand>
        <name>substrate</name>
    </ligand>
</feature>
<evidence type="ECO:0000313" key="6">
    <source>
        <dbReference type="EMBL" id="KIY73237.1"/>
    </source>
</evidence>
<dbReference type="PANTHER" id="PTHR10807:SF128">
    <property type="entry name" value="PHOSPHATIDYLINOSITOL-3,5-BISPHOSPHATE 3-PHOSPHATASE"/>
    <property type="match status" value="1"/>
</dbReference>
<dbReference type="GO" id="GO:0046856">
    <property type="term" value="P:phosphatidylinositol dephosphorylation"/>
    <property type="evidence" value="ECO:0007669"/>
    <property type="project" value="TreeGrafter"/>
</dbReference>
<dbReference type="OrthoDB" id="271628at2759"/>
<dbReference type="Pfam" id="PF21098">
    <property type="entry name" value="PH-GRAM_MTMR6-like"/>
    <property type="match status" value="1"/>
</dbReference>
<dbReference type="SUPFAM" id="SSF52799">
    <property type="entry name" value="(Phosphotyrosine protein) phosphatases II"/>
    <property type="match status" value="1"/>
</dbReference>
<dbReference type="GO" id="GO:0004438">
    <property type="term" value="F:phosphatidylinositol-3-phosphate phosphatase activity"/>
    <property type="evidence" value="ECO:0007669"/>
    <property type="project" value="TreeGrafter"/>
</dbReference>
<sequence length="870" mass="95717">MDKIRISKVEGVTCAKAGASQKATVHLTAHHLIFQYESADEEELWVPYPLISLVTRLPQTHQGLSPLSIHLRTFETLSLTFSTDFESLDVFESVKELTVATSVQQLYAFFYTPNPALPNNGWNIYSPREEFGRMGVGTRTKAWRFTDINKDYSFCPTYPARMVVPTRISDTTIQYAGKYRSKCRIPALTYLHWNNYGSITRSSQPMVGITQNRSIQDEKLVEAGFQSHHSPDSRVNAASVYGSTTTNLIIDARPTTNAMANTAKGAGTENMDHYKDSKKVYLGIDNIHTMRDSLNKVVECLRDADTVLASINNDLSGQITGVSMLDRQALRRSGWLRHLTAIIEGSAIIARNVHVNSSHVLIHCSDGWDRTSQLSALSQLLLDPFYRTIRGFEILVEKDWVSFGHKFLDRSGHLSSDKFFVNAPDPAKEGEGQGAAQAIFAYAQNKFASQNHVKETSPVFHQFLECVRNLQRQYPQRFQFNERFLRQLYRHLYSCQFGTFLFDTERERRVGDGLGPPPAERTFSVWDYMNSPEEMALNTNSDYDPSLDAPTKKPPGDMGVLMPNTKDVRFWNELYGRTDEEMNGRIAASQIPAPEIIGPVESSEDDPIARAATPASVPLPPSPAKGPLDGLAPSRANTLTPTMRRAVSPTPSTAIAPPPERPQSYSQDSFRPFSEGGSAFSMKPSHASSQPQSGNGRSSAAGPAGGDFVRSMWGRLSSNASAAFSAVQEAYVGAPTDRPPDGTQQAGELRGVDEQNVWADPQPEASSSRLGAAGPGPTRRSSNNPWALPESSSVVSPSPYENPWGSTPAAKERQLDVDIFPADPMVSPVLLKSASPAPPERSTSRTTMKEKVQDPNPSLKGTDPLGVGPL</sequence>
<comment type="similarity">
    <text evidence="1">Belongs to the protein-tyrosine phosphatase family. Non-receptor class myotubularin subfamily.</text>
</comment>
<feature type="binding site" evidence="3">
    <location>
        <begin position="286"/>
        <end position="287"/>
    </location>
    <ligand>
        <name>substrate</name>
    </ligand>
</feature>
<protein>
    <submittedName>
        <fullName evidence="6">Phosphatases II</fullName>
    </submittedName>
</protein>
<feature type="domain" description="Myotubularin phosphatase" evidence="5">
    <location>
        <begin position="121"/>
        <end position="575"/>
    </location>
</feature>
<dbReference type="Gene3D" id="2.30.29.30">
    <property type="entry name" value="Pleckstrin-homology domain (PH domain)/Phosphotyrosine-binding domain (PTB)"/>
    <property type="match status" value="1"/>
</dbReference>
<reference evidence="6 7" key="1">
    <citation type="journal article" date="2015" name="Fungal Genet. Biol.">
        <title>Evolution of novel wood decay mechanisms in Agaricales revealed by the genome sequences of Fistulina hepatica and Cylindrobasidium torrendii.</title>
        <authorList>
            <person name="Floudas D."/>
            <person name="Held B.W."/>
            <person name="Riley R."/>
            <person name="Nagy L.G."/>
            <person name="Koehler G."/>
            <person name="Ransdell A.S."/>
            <person name="Younus H."/>
            <person name="Chow J."/>
            <person name="Chiniquy J."/>
            <person name="Lipzen A."/>
            <person name="Tritt A."/>
            <person name="Sun H."/>
            <person name="Haridas S."/>
            <person name="LaButti K."/>
            <person name="Ohm R.A."/>
            <person name="Kues U."/>
            <person name="Blanchette R.A."/>
            <person name="Grigoriev I.V."/>
            <person name="Minto R.E."/>
            <person name="Hibbett D.S."/>
        </authorList>
    </citation>
    <scope>NUCLEOTIDE SEQUENCE [LARGE SCALE GENOMIC DNA]</scope>
    <source>
        <strain evidence="6 7">FP15055 ss-10</strain>
    </source>
</reference>
<feature type="region of interest" description="Disordered" evidence="4">
    <location>
        <begin position="731"/>
        <end position="870"/>
    </location>
</feature>
<accession>A0A0D7BS71</accession>
<evidence type="ECO:0000259" key="5">
    <source>
        <dbReference type="PROSITE" id="PS51339"/>
    </source>
</evidence>
<feature type="region of interest" description="Disordered" evidence="4">
    <location>
        <begin position="585"/>
        <end position="711"/>
    </location>
</feature>
<feature type="compositionally biased region" description="Polar residues" evidence="4">
    <location>
        <begin position="686"/>
        <end position="698"/>
    </location>
</feature>
<dbReference type="PROSITE" id="PS51339">
    <property type="entry name" value="PPASE_MYOTUBULARIN"/>
    <property type="match status" value="1"/>
</dbReference>
<dbReference type="InterPro" id="IPR016130">
    <property type="entry name" value="Tyr_Pase_AS"/>
</dbReference>
<organism evidence="6 7">
    <name type="scientific">Cylindrobasidium torrendii FP15055 ss-10</name>
    <dbReference type="NCBI Taxonomy" id="1314674"/>
    <lineage>
        <taxon>Eukaryota</taxon>
        <taxon>Fungi</taxon>
        <taxon>Dikarya</taxon>
        <taxon>Basidiomycota</taxon>
        <taxon>Agaricomycotina</taxon>
        <taxon>Agaricomycetes</taxon>
        <taxon>Agaricomycetidae</taxon>
        <taxon>Agaricales</taxon>
        <taxon>Marasmiineae</taxon>
        <taxon>Physalacriaceae</taxon>
        <taxon>Cylindrobasidium</taxon>
    </lineage>
</organism>
<evidence type="ECO:0000256" key="4">
    <source>
        <dbReference type="SAM" id="MobiDB-lite"/>
    </source>
</evidence>
<dbReference type="Pfam" id="PF06602">
    <property type="entry name" value="Myotub-related"/>
    <property type="match status" value="1"/>
</dbReference>
<feature type="region of interest" description="Disordered" evidence="4">
    <location>
        <begin position="537"/>
        <end position="561"/>
    </location>
</feature>
<dbReference type="GO" id="GO:0005737">
    <property type="term" value="C:cytoplasm"/>
    <property type="evidence" value="ECO:0007669"/>
    <property type="project" value="TreeGrafter"/>
</dbReference>
<dbReference type="PROSITE" id="PS00383">
    <property type="entry name" value="TYR_PHOSPHATASE_1"/>
    <property type="match status" value="1"/>
</dbReference>
<name>A0A0D7BS71_9AGAR</name>
<proteinExistence type="inferred from homology"/>
<dbReference type="Proteomes" id="UP000054007">
    <property type="component" value="Unassembled WGS sequence"/>
</dbReference>
<gene>
    <name evidence="6" type="ORF">CYLTODRAFT_366196</name>
</gene>
<evidence type="ECO:0000313" key="7">
    <source>
        <dbReference type="Proteomes" id="UP000054007"/>
    </source>
</evidence>
<dbReference type="InterPro" id="IPR011993">
    <property type="entry name" value="PH-like_dom_sf"/>
</dbReference>
<feature type="binding site" evidence="3">
    <location>
        <begin position="261"/>
        <end position="264"/>
    </location>
    <ligand>
        <name>substrate</name>
    </ligand>
</feature>
<feature type="active site" description="Phosphocysteine intermediate" evidence="2">
    <location>
        <position position="364"/>
    </location>
</feature>
<dbReference type="PANTHER" id="PTHR10807">
    <property type="entry name" value="MYOTUBULARIN-RELATED"/>
    <property type="match status" value="1"/>
</dbReference>
<dbReference type="EMBL" id="KN880437">
    <property type="protein sequence ID" value="KIY73237.1"/>
    <property type="molecule type" value="Genomic_DNA"/>
</dbReference>
<evidence type="ECO:0000256" key="1">
    <source>
        <dbReference type="ARBA" id="ARBA00007471"/>
    </source>
</evidence>